<dbReference type="OrthoDB" id="9797578at2"/>
<dbReference type="EMBL" id="JFHK01000002">
    <property type="protein sequence ID" value="OAA31918.1"/>
    <property type="molecule type" value="Genomic_DNA"/>
</dbReference>
<evidence type="ECO:0000256" key="2">
    <source>
        <dbReference type="PROSITE-ProRule" id="PRU00703"/>
    </source>
</evidence>
<name>A0A182C823_9BACT</name>
<evidence type="ECO:0000256" key="1">
    <source>
        <dbReference type="ARBA" id="ARBA00023122"/>
    </source>
</evidence>
<dbReference type="STRING" id="1453497.AT15_03580"/>
<dbReference type="InterPro" id="IPR000644">
    <property type="entry name" value="CBS_dom"/>
</dbReference>
<dbReference type="Pfam" id="PF13581">
    <property type="entry name" value="HATPase_c_2"/>
    <property type="match status" value="1"/>
</dbReference>
<dbReference type="SMART" id="SM00116">
    <property type="entry name" value="CBS"/>
    <property type="match status" value="2"/>
</dbReference>
<gene>
    <name evidence="4" type="ORF">AT15_03580</name>
</gene>
<dbReference type="SUPFAM" id="SSF55874">
    <property type="entry name" value="ATPase domain of HSP90 chaperone/DNA topoisomerase II/histidine kinase"/>
    <property type="match status" value="1"/>
</dbReference>
<dbReference type="PROSITE" id="PS51371">
    <property type="entry name" value="CBS"/>
    <property type="match status" value="2"/>
</dbReference>
<dbReference type="PANTHER" id="PTHR43080">
    <property type="entry name" value="CBS DOMAIN-CONTAINING PROTEIN CBSX3, MITOCHONDRIAL"/>
    <property type="match status" value="1"/>
</dbReference>
<dbReference type="InterPro" id="IPR051257">
    <property type="entry name" value="Diverse_CBS-Domain"/>
</dbReference>
<dbReference type="InterPro" id="IPR036890">
    <property type="entry name" value="HATPase_C_sf"/>
</dbReference>
<accession>A0A182C823</accession>
<dbReference type="Pfam" id="PF00571">
    <property type="entry name" value="CBS"/>
    <property type="match status" value="2"/>
</dbReference>
<protein>
    <submittedName>
        <fullName evidence="4">Serine/threonine protein kinase</fullName>
    </submittedName>
</protein>
<sequence length="317" mass="36184">MIEDRVDELLQKLQKYFSHITASEIMNKNVITLTPGRTLWQAKELMKIRKISGIPVVNEEKKLIGIVSIEDIIVALERNRIKEPIASHMTKRVVSLTPDEPLDSIISKFDRYHFGRFPVVDKDNRILGVISKKDIIRTILERFRLIYVHDERRSQILQKEAEWFDKSLITGDYVKKSYADFVFQINCTDIDLAGAGAAKLKAFLTKRGIDETLVRRVAIATYEAEVNVVIHSESEGSIYCWIEEDCIKVRVEDHGKGIENVEQAMKEGYSTATDHIRELGFGAGMGLPNMRRYSDKMVAMSEVGKGVVVEMIFCERG</sequence>
<dbReference type="AlphaFoldDB" id="A0A182C823"/>
<keyword evidence="1 2" id="KW-0129">CBS domain</keyword>
<dbReference type="PANTHER" id="PTHR43080:SF2">
    <property type="entry name" value="CBS DOMAIN-CONTAINING PROTEIN"/>
    <property type="match status" value="1"/>
</dbReference>
<evidence type="ECO:0000313" key="4">
    <source>
        <dbReference type="EMBL" id="OAA31918.1"/>
    </source>
</evidence>
<keyword evidence="4" id="KW-0418">Kinase</keyword>
<feature type="domain" description="CBS" evidence="3">
    <location>
        <begin position="89"/>
        <end position="145"/>
    </location>
</feature>
<keyword evidence="4" id="KW-0808">Transferase</keyword>
<dbReference type="Gene3D" id="3.30.565.10">
    <property type="entry name" value="Histidine kinase-like ATPase, C-terminal domain"/>
    <property type="match status" value="1"/>
</dbReference>
<organism evidence="4 5">
    <name type="scientific">Kosmotoga arenicorallina S304</name>
    <dbReference type="NCBI Taxonomy" id="1453497"/>
    <lineage>
        <taxon>Bacteria</taxon>
        <taxon>Thermotogati</taxon>
        <taxon>Thermotogota</taxon>
        <taxon>Thermotogae</taxon>
        <taxon>Kosmotogales</taxon>
        <taxon>Kosmotogaceae</taxon>
        <taxon>Kosmotoga</taxon>
    </lineage>
</organism>
<dbReference type="PATRIC" id="fig|1453497.3.peg.707"/>
<comment type="caution">
    <text evidence="4">The sequence shown here is derived from an EMBL/GenBank/DDBJ whole genome shotgun (WGS) entry which is preliminary data.</text>
</comment>
<dbReference type="CDD" id="cd02205">
    <property type="entry name" value="CBS_pair_SF"/>
    <property type="match status" value="1"/>
</dbReference>
<proteinExistence type="predicted"/>
<dbReference type="Proteomes" id="UP000077339">
    <property type="component" value="Unassembled WGS sequence"/>
</dbReference>
<dbReference type="SUPFAM" id="SSF54631">
    <property type="entry name" value="CBS-domain pair"/>
    <property type="match status" value="1"/>
</dbReference>
<dbReference type="GO" id="GO:0004674">
    <property type="term" value="F:protein serine/threonine kinase activity"/>
    <property type="evidence" value="ECO:0007669"/>
    <property type="project" value="UniProtKB-KW"/>
</dbReference>
<dbReference type="InterPro" id="IPR046342">
    <property type="entry name" value="CBS_dom_sf"/>
</dbReference>
<keyword evidence="4" id="KW-0723">Serine/threonine-protein kinase</keyword>
<evidence type="ECO:0000313" key="5">
    <source>
        <dbReference type="Proteomes" id="UP000077339"/>
    </source>
</evidence>
<dbReference type="RefSeq" id="WP_068345619.1">
    <property type="nucleotide sequence ID" value="NZ_JFHK01000002.1"/>
</dbReference>
<reference evidence="4 5" key="1">
    <citation type="submission" date="2014-02" db="EMBL/GenBank/DDBJ databases">
        <title>Kosmotoga genome sequencing.</title>
        <authorList>
            <person name="Pollo S.M."/>
            <person name="Charchuk R."/>
            <person name="Nesbo C.L."/>
        </authorList>
    </citation>
    <scope>NUCLEOTIDE SEQUENCE [LARGE SCALE GENOMIC DNA]</scope>
    <source>
        <strain evidence="4 5">S304</strain>
    </source>
</reference>
<dbReference type="Gene3D" id="3.10.580.10">
    <property type="entry name" value="CBS-domain"/>
    <property type="match status" value="2"/>
</dbReference>
<dbReference type="InterPro" id="IPR003594">
    <property type="entry name" value="HATPase_dom"/>
</dbReference>
<keyword evidence="5" id="KW-1185">Reference proteome</keyword>
<feature type="domain" description="CBS" evidence="3">
    <location>
        <begin position="26"/>
        <end position="83"/>
    </location>
</feature>
<evidence type="ECO:0000259" key="3">
    <source>
        <dbReference type="PROSITE" id="PS51371"/>
    </source>
</evidence>